<evidence type="ECO:0000313" key="2">
    <source>
        <dbReference type="EMBL" id="QPQ56271.1"/>
    </source>
</evidence>
<gene>
    <name evidence="2" type="ORF">IC614_06365</name>
</gene>
<name>A0A7T2GM12_9SPHN</name>
<proteinExistence type="predicted"/>
<dbReference type="AlphaFoldDB" id="A0A7T2GM12"/>
<keyword evidence="1" id="KW-0472">Membrane</keyword>
<sequence length="59" mass="6030">MADTPSTQPRSAGVFLALAMVAGAVIGTFAGEPSLGFLIGLGTGIAVTLALWLIDRRRT</sequence>
<evidence type="ECO:0000313" key="3">
    <source>
        <dbReference type="Proteomes" id="UP000594873"/>
    </source>
</evidence>
<dbReference type="KEGG" id="sflv:IC614_06365"/>
<keyword evidence="3" id="KW-1185">Reference proteome</keyword>
<accession>A0A7T2GM12</accession>
<organism evidence="2 3">
    <name type="scientific">Allosphingosinicella flava</name>
    <dbReference type="NCBI Taxonomy" id="2771430"/>
    <lineage>
        <taxon>Bacteria</taxon>
        <taxon>Pseudomonadati</taxon>
        <taxon>Pseudomonadota</taxon>
        <taxon>Alphaproteobacteria</taxon>
        <taxon>Sphingomonadales</taxon>
        <taxon>Sphingomonadaceae</taxon>
        <taxon>Allosphingosinicella</taxon>
    </lineage>
</organism>
<dbReference type="EMBL" id="CP065592">
    <property type="protein sequence ID" value="QPQ56271.1"/>
    <property type="molecule type" value="Genomic_DNA"/>
</dbReference>
<reference evidence="2 3" key="1">
    <citation type="submission" date="2020-11" db="EMBL/GenBank/DDBJ databases">
        <title>Genome seq and assembly of Sphingosinicella sp.</title>
        <authorList>
            <person name="Chhetri G."/>
        </authorList>
    </citation>
    <scope>NUCLEOTIDE SEQUENCE [LARGE SCALE GENOMIC DNA]</scope>
    <source>
        <strain evidence="2 3">UDD2</strain>
    </source>
</reference>
<feature type="transmembrane region" description="Helical" evidence="1">
    <location>
        <begin position="12"/>
        <end position="29"/>
    </location>
</feature>
<dbReference type="Proteomes" id="UP000594873">
    <property type="component" value="Chromosome"/>
</dbReference>
<evidence type="ECO:0000256" key="1">
    <source>
        <dbReference type="SAM" id="Phobius"/>
    </source>
</evidence>
<keyword evidence="1" id="KW-1133">Transmembrane helix</keyword>
<feature type="transmembrane region" description="Helical" evidence="1">
    <location>
        <begin position="35"/>
        <end position="54"/>
    </location>
</feature>
<protein>
    <submittedName>
        <fullName evidence="2">Uncharacterized protein</fullName>
    </submittedName>
</protein>
<keyword evidence="1" id="KW-0812">Transmembrane</keyword>